<dbReference type="RefSeq" id="WP_075103833.1">
    <property type="nucleotide sequence ID" value="NZ_MSJM01000001.1"/>
</dbReference>
<keyword evidence="4" id="KW-1185">Reference proteome</keyword>
<reference evidence="4" key="1">
    <citation type="submission" date="2016-12" db="EMBL/GenBank/DDBJ databases">
        <authorList>
            <person name="Gulvik C.A."/>
        </authorList>
    </citation>
    <scope>NUCLEOTIDE SEQUENCE [LARGE SCALE GENOMIC DNA]</scope>
    <source>
        <strain evidence="4">NED12-00049-6B</strain>
    </source>
</reference>
<proteinExistence type="predicted"/>
<dbReference type="PANTHER" id="PTHR43861:SF3">
    <property type="entry name" value="PUTATIVE (AFU_ORTHOLOGUE AFUA_2G14390)-RELATED"/>
    <property type="match status" value="1"/>
</dbReference>
<dbReference type="Proteomes" id="UP000186890">
    <property type="component" value="Unassembled WGS sequence"/>
</dbReference>
<evidence type="ECO:0000256" key="1">
    <source>
        <dbReference type="ARBA" id="ARBA00022679"/>
    </source>
</evidence>
<accession>A0A1Q8EAH1</accession>
<sequence>MDIKAYQAHIEQPWGKIYYQILFELLKDVRGKKVLDFGSGFGYVAQFLVRHNQVLAIEPNAEMIEERVLDLDSPYEQKQGSLELLEALPPASFDVIVCHNVLEYVDEPALYIRAFHRMLKEDGQLSLVKHNEVGRIMQTAVFECDIPKTMRLLAGERYQSHSMGQARFYEIDEVISADDFLLEHYQGLRVFYGLQPNSVKMDPNWLEDMTQLELAVANQSPYRDMAAFQHLWLRKKK</sequence>
<evidence type="ECO:0000313" key="3">
    <source>
        <dbReference type="EMBL" id="OLF48786.1"/>
    </source>
</evidence>
<organism evidence="3 4">
    <name type="scientific">Streptococcus cuniculi</name>
    <dbReference type="NCBI Taxonomy" id="1432788"/>
    <lineage>
        <taxon>Bacteria</taxon>
        <taxon>Bacillati</taxon>
        <taxon>Bacillota</taxon>
        <taxon>Bacilli</taxon>
        <taxon>Lactobacillales</taxon>
        <taxon>Streptococcaceae</taxon>
        <taxon>Streptococcus</taxon>
    </lineage>
</organism>
<evidence type="ECO:0000259" key="2">
    <source>
        <dbReference type="Pfam" id="PF08241"/>
    </source>
</evidence>
<dbReference type="Pfam" id="PF08241">
    <property type="entry name" value="Methyltransf_11"/>
    <property type="match status" value="1"/>
</dbReference>
<dbReference type="PANTHER" id="PTHR43861">
    <property type="entry name" value="TRANS-ACONITATE 2-METHYLTRANSFERASE-RELATED"/>
    <property type="match status" value="1"/>
</dbReference>
<dbReference type="Gene3D" id="3.40.50.150">
    <property type="entry name" value="Vaccinia Virus protein VP39"/>
    <property type="match status" value="1"/>
</dbReference>
<evidence type="ECO:0000313" key="4">
    <source>
        <dbReference type="Proteomes" id="UP000186890"/>
    </source>
</evidence>
<dbReference type="InterPro" id="IPR029063">
    <property type="entry name" value="SAM-dependent_MTases_sf"/>
</dbReference>
<dbReference type="AlphaFoldDB" id="A0A1Q8EAH1"/>
<gene>
    <name evidence="3" type="ORF">BU202_00405</name>
</gene>
<comment type="caution">
    <text evidence="3">The sequence shown here is derived from an EMBL/GenBank/DDBJ whole genome shotgun (WGS) entry which is preliminary data.</text>
</comment>
<dbReference type="GO" id="GO:0008757">
    <property type="term" value="F:S-adenosylmethionine-dependent methyltransferase activity"/>
    <property type="evidence" value="ECO:0007669"/>
    <property type="project" value="InterPro"/>
</dbReference>
<keyword evidence="1 3" id="KW-0808">Transferase</keyword>
<dbReference type="InterPro" id="IPR013216">
    <property type="entry name" value="Methyltransf_11"/>
</dbReference>
<name>A0A1Q8EAH1_9STRE</name>
<dbReference type="OrthoDB" id="4697647at2"/>
<dbReference type="CDD" id="cd02440">
    <property type="entry name" value="AdoMet_MTases"/>
    <property type="match status" value="1"/>
</dbReference>
<dbReference type="GO" id="GO:0032259">
    <property type="term" value="P:methylation"/>
    <property type="evidence" value="ECO:0007669"/>
    <property type="project" value="UniProtKB-KW"/>
</dbReference>
<keyword evidence="3" id="KW-0489">Methyltransferase</keyword>
<dbReference type="EMBL" id="MSJM01000001">
    <property type="protein sequence ID" value="OLF48786.1"/>
    <property type="molecule type" value="Genomic_DNA"/>
</dbReference>
<protein>
    <submittedName>
        <fullName evidence="3">SAM-dependent methyltransferase</fullName>
    </submittedName>
</protein>
<dbReference type="SUPFAM" id="SSF53335">
    <property type="entry name" value="S-adenosyl-L-methionine-dependent methyltransferases"/>
    <property type="match status" value="1"/>
</dbReference>
<feature type="domain" description="Methyltransferase type 11" evidence="2">
    <location>
        <begin position="35"/>
        <end position="126"/>
    </location>
</feature>